<evidence type="ECO:0000256" key="3">
    <source>
        <dbReference type="ARBA" id="ARBA00004406"/>
    </source>
</evidence>
<dbReference type="InterPro" id="IPR036396">
    <property type="entry name" value="Cyt_P450_sf"/>
</dbReference>
<dbReference type="GO" id="GO:0016705">
    <property type="term" value="F:oxidoreductase activity, acting on paired donors, with incorporation or reduction of molecular oxygen"/>
    <property type="evidence" value="ECO:0007669"/>
    <property type="project" value="InterPro"/>
</dbReference>
<comment type="subcellular location">
    <subcellularLocation>
        <location evidence="3">Endoplasmic reticulum membrane</location>
        <topology evidence="3">Peripheral membrane protein</topology>
    </subcellularLocation>
    <subcellularLocation>
        <location evidence="2">Microsome membrane</location>
        <topology evidence="2">Peripheral membrane protein</topology>
    </subcellularLocation>
</comment>
<evidence type="ECO:0000313" key="17">
    <source>
        <dbReference type="Proteomes" id="UP000759131"/>
    </source>
</evidence>
<evidence type="ECO:0000256" key="12">
    <source>
        <dbReference type="ARBA" id="ARBA00023136"/>
    </source>
</evidence>
<dbReference type="InterPro" id="IPR050476">
    <property type="entry name" value="Insect_CytP450_Detox"/>
</dbReference>
<dbReference type="GO" id="GO:0020037">
    <property type="term" value="F:heme binding"/>
    <property type="evidence" value="ECO:0007669"/>
    <property type="project" value="InterPro"/>
</dbReference>
<comment type="cofactor">
    <cofactor evidence="1">
        <name>heme</name>
        <dbReference type="ChEBI" id="CHEBI:30413"/>
    </cofactor>
</comment>
<dbReference type="InterPro" id="IPR027417">
    <property type="entry name" value="P-loop_NTPase"/>
</dbReference>
<dbReference type="InterPro" id="IPR001128">
    <property type="entry name" value="Cyt_P450"/>
</dbReference>
<dbReference type="GO" id="GO:0008146">
    <property type="term" value="F:sulfotransferase activity"/>
    <property type="evidence" value="ECO:0007669"/>
    <property type="project" value="InterPro"/>
</dbReference>
<dbReference type="EMBL" id="OC857622">
    <property type="protein sequence ID" value="CAD7625420.1"/>
    <property type="molecule type" value="Genomic_DNA"/>
</dbReference>
<evidence type="ECO:0000256" key="8">
    <source>
        <dbReference type="ARBA" id="ARBA00022848"/>
    </source>
</evidence>
<evidence type="ECO:0000256" key="6">
    <source>
        <dbReference type="ARBA" id="ARBA00022723"/>
    </source>
</evidence>
<evidence type="ECO:0000256" key="1">
    <source>
        <dbReference type="ARBA" id="ARBA00001971"/>
    </source>
</evidence>
<comment type="similarity">
    <text evidence="4 13">Belongs to the cytochrome P450 family.</text>
</comment>
<dbReference type="GO" id="GO:0005789">
    <property type="term" value="C:endoplasmic reticulum membrane"/>
    <property type="evidence" value="ECO:0007669"/>
    <property type="project" value="UniProtKB-SubCell"/>
</dbReference>
<feature type="region of interest" description="Disordered" evidence="14">
    <location>
        <begin position="203"/>
        <end position="226"/>
    </location>
</feature>
<evidence type="ECO:0000256" key="10">
    <source>
        <dbReference type="ARBA" id="ARBA00023004"/>
    </source>
</evidence>
<evidence type="ECO:0000256" key="5">
    <source>
        <dbReference type="ARBA" id="ARBA00022617"/>
    </source>
</evidence>
<keyword evidence="7" id="KW-0256">Endoplasmic reticulum</keyword>
<keyword evidence="5 13" id="KW-0349">Heme</keyword>
<proteinExistence type="inferred from homology"/>
<dbReference type="SUPFAM" id="SSF52540">
    <property type="entry name" value="P-loop containing nucleoside triphosphate hydrolases"/>
    <property type="match status" value="1"/>
</dbReference>
<dbReference type="PROSITE" id="PS00086">
    <property type="entry name" value="CYTOCHROME_P450"/>
    <property type="match status" value="1"/>
</dbReference>
<keyword evidence="8" id="KW-0492">Microsome</keyword>
<dbReference type="GO" id="GO:0004497">
    <property type="term" value="F:monooxygenase activity"/>
    <property type="evidence" value="ECO:0007669"/>
    <property type="project" value="UniProtKB-KW"/>
</dbReference>
<keyword evidence="11 13" id="KW-0503">Monooxygenase</keyword>
<evidence type="ECO:0000256" key="9">
    <source>
        <dbReference type="ARBA" id="ARBA00023002"/>
    </source>
</evidence>
<evidence type="ECO:0000259" key="15">
    <source>
        <dbReference type="Pfam" id="PF00685"/>
    </source>
</evidence>
<dbReference type="Gene3D" id="1.10.630.10">
    <property type="entry name" value="Cytochrome P450"/>
    <property type="match status" value="1"/>
</dbReference>
<evidence type="ECO:0000256" key="13">
    <source>
        <dbReference type="RuleBase" id="RU000461"/>
    </source>
</evidence>
<keyword evidence="6 13" id="KW-0479">Metal-binding</keyword>
<evidence type="ECO:0000256" key="7">
    <source>
        <dbReference type="ARBA" id="ARBA00022824"/>
    </source>
</evidence>
<dbReference type="Gene3D" id="3.40.50.300">
    <property type="entry name" value="P-loop containing nucleotide triphosphate hydrolases"/>
    <property type="match status" value="1"/>
</dbReference>
<dbReference type="PANTHER" id="PTHR24292">
    <property type="entry name" value="CYTOCHROME P450"/>
    <property type="match status" value="1"/>
</dbReference>
<reference evidence="16" key="1">
    <citation type="submission" date="2020-11" db="EMBL/GenBank/DDBJ databases">
        <authorList>
            <person name="Tran Van P."/>
        </authorList>
    </citation>
    <scope>NUCLEOTIDE SEQUENCE</scope>
</reference>
<dbReference type="PANTHER" id="PTHR24292:SF102">
    <property type="entry name" value="CYTOCHROME P450 FAMILY-RELATED"/>
    <property type="match status" value="1"/>
</dbReference>
<dbReference type="AlphaFoldDB" id="A0A7R9PYX4"/>
<keyword evidence="9 13" id="KW-0560">Oxidoreductase</keyword>
<protein>
    <recommendedName>
        <fullName evidence="15">Sulfotransferase domain-containing protein</fullName>
    </recommendedName>
</protein>
<evidence type="ECO:0000256" key="4">
    <source>
        <dbReference type="ARBA" id="ARBA00010617"/>
    </source>
</evidence>
<keyword evidence="10 13" id="KW-0408">Iron</keyword>
<evidence type="ECO:0000256" key="11">
    <source>
        <dbReference type="ARBA" id="ARBA00023033"/>
    </source>
</evidence>
<dbReference type="Pfam" id="PF00685">
    <property type="entry name" value="Sulfotransfer_1"/>
    <property type="match status" value="1"/>
</dbReference>
<evidence type="ECO:0000256" key="2">
    <source>
        <dbReference type="ARBA" id="ARBA00004174"/>
    </source>
</evidence>
<dbReference type="Proteomes" id="UP000759131">
    <property type="component" value="Unassembled WGS sequence"/>
</dbReference>
<keyword evidence="17" id="KW-1185">Reference proteome</keyword>
<keyword evidence="12" id="KW-0472">Membrane</keyword>
<dbReference type="EMBL" id="CAJPIZ010003047">
    <property type="protein sequence ID" value="CAG2105850.1"/>
    <property type="molecule type" value="Genomic_DNA"/>
</dbReference>
<dbReference type="SUPFAM" id="SSF48264">
    <property type="entry name" value="Cytochrome P450"/>
    <property type="match status" value="1"/>
</dbReference>
<evidence type="ECO:0000256" key="14">
    <source>
        <dbReference type="SAM" id="MobiDB-lite"/>
    </source>
</evidence>
<name>A0A7R9PYX4_9ACAR</name>
<accession>A0A7R9PYX4</accession>
<organism evidence="16">
    <name type="scientific">Medioppia subpectinata</name>
    <dbReference type="NCBI Taxonomy" id="1979941"/>
    <lineage>
        <taxon>Eukaryota</taxon>
        <taxon>Metazoa</taxon>
        <taxon>Ecdysozoa</taxon>
        <taxon>Arthropoda</taxon>
        <taxon>Chelicerata</taxon>
        <taxon>Arachnida</taxon>
        <taxon>Acari</taxon>
        <taxon>Acariformes</taxon>
        <taxon>Sarcoptiformes</taxon>
        <taxon>Oribatida</taxon>
        <taxon>Brachypylina</taxon>
        <taxon>Oppioidea</taxon>
        <taxon>Oppiidae</taxon>
        <taxon>Medioppia</taxon>
    </lineage>
</organism>
<gene>
    <name evidence="16" type="ORF">OSB1V03_LOCUS5854</name>
</gene>
<sequence length="226" mass="26654">MGAIERPDVVVDPQLRVKEANNLRPKRFIDVKHPPFAFVPFGCGPRQCVGMRFALNEMRLCIAKTVHKLCFSLREQIERRAKYVESAKTNDNIEHDGLLIPNKPGRIEWLNTVKDTTVRPTDIWICGYPKSGNTWLSEIVSVIMADGVVDRVSNRFIDERVPNIIYSNDIRNYKWFEGITDPRITFNHLPLKYLPRFECKEGKVREREEREREKREEREREKERTK</sequence>
<dbReference type="InterPro" id="IPR017972">
    <property type="entry name" value="Cyt_P450_CS"/>
</dbReference>
<dbReference type="InterPro" id="IPR000863">
    <property type="entry name" value="Sulfotransferase_dom"/>
</dbReference>
<dbReference type="OrthoDB" id="205623at2759"/>
<dbReference type="Pfam" id="PF00067">
    <property type="entry name" value="p450"/>
    <property type="match status" value="1"/>
</dbReference>
<feature type="domain" description="Sulfotransferase" evidence="15">
    <location>
        <begin position="120"/>
        <end position="196"/>
    </location>
</feature>
<dbReference type="GO" id="GO:0005506">
    <property type="term" value="F:iron ion binding"/>
    <property type="evidence" value="ECO:0007669"/>
    <property type="project" value="InterPro"/>
</dbReference>
<evidence type="ECO:0000313" key="16">
    <source>
        <dbReference type="EMBL" id="CAD7625420.1"/>
    </source>
</evidence>